<accession>A0ABV1MVJ2</accession>
<proteinExistence type="predicted"/>
<evidence type="ECO:0000313" key="1">
    <source>
        <dbReference type="EMBL" id="MEQ6356530.1"/>
    </source>
</evidence>
<dbReference type="SUPFAM" id="SSF46785">
    <property type="entry name" value="Winged helix' DNA-binding domain"/>
    <property type="match status" value="1"/>
</dbReference>
<dbReference type="InterPro" id="IPR036388">
    <property type="entry name" value="WH-like_DNA-bd_sf"/>
</dbReference>
<protein>
    <submittedName>
        <fullName evidence="1">Helix-turn-helix domain-containing protein</fullName>
    </submittedName>
</protein>
<dbReference type="InterPro" id="IPR036390">
    <property type="entry name" value="WH_DNA-bd_sf"/>
</dbReference>
<reference evidence="1 2" key="1">
    <citation type="submission" date="2024-06" db="EMBL/GenBank/DDBJ databases">
        <title>Lysinibacillus zambalefons sp. nov., a Novel Firmicute Isolated from the Poon Bato Zambales Hyperalkaline Spring.</title>
        <authorList>
            <person name="Aja J.A."/>
            <person name="Lazaro J.E.H."/>
            <person name="Llorin L.D."/>
            <person name="Lim K.R."/>
            <person name="Teodosio J."/>
            <person name="Dalisay D.S."/>
        </authorList>
    </citation>
    <scope>NUCLEOTIDE SEQUENCE [LARGE SCALE GENOMIC DNA]</scope>
    <source>
        <strain evidence="1 2">M3</strain>
    </source>
</reference>
<keyword evidence="2" id="KW-1185">Reference proteome</keyword>
<name>A0ABV1MVJ2_9BACI</name>
<dbReference type="Proteomes" id="UP001478862">
    <property type="component" value="Unassembled WGS sequence"/>
</dbReference>
<sequence>MTIITLQHTQDTYESLQLFRSKEEMNKAVKAHKRLNKEQLTKSTYAVLDFISQWSCKYVGVSYLCQKRIAESLEISYKTVQRAISKLVELNVVKKFKTKRATGDKRQSSNIIVIQPAKENVQPKCPPEDTLINTQNINKTNDTEKEGLSLKEADKESLIKKGLVKKLPETLQRVLAPFFDADEIYKLAGTIYKAKSKIDKAIQIEDYSNEYYQCILSVINAYKRGKADSLHGLLFHAIKATTKTIWLKQRATGGIWSSFLT</sequence>
<dbReference type="EMBL" id="JBEGDG010000015">
    <property type="protein sequence ID" value="MEQ6356530.1"/>
    <property type="molecule type" value="Genomic_DNA"/>
</dbReference>
<gene>
    <name evidence="1" type="ORF">ABNX05_18055</name>
</gene>
<organism evidence="1 2">
    <name type="scientific">Lysinibacillus zambalensis</name>
    <dbReference type="NCBI Taxonomy" id="3160866"/>
    <lineage>
        <taxon>Bacteria</taxon>
        <taxon>Bacillati</taxon>
        <taxon>Bacillota</taxon>
        <taxon>Bacilli</taxon>
        <taxon>Bacillales</taxon>
        <taxon>Bacillaceae</taxon>
        <taxon>Lysinibacillus</taxon>
    </lineage>
</organism>
<evidence type="ECO:0000313" key="2">
    <source>
        <dbReference type="Proteomes" id="UP001478862"/>
    </source>
</evidence>
<comment type="caution">
    <text evidence="1">The sequence shown here is derived from an EMBL/GenBank/DDBJ whole genome shotgun (WGS) entry which is preliminary data.</text>
</comment>
<dbReference type="Gene3D" id="1.10.10.10">
    <property type="entry name" value="Winged helix-like DNA-binding domain superfamily/Winged helix DNA-binding domain"/>
    <property type="match status" value="1"/>
</dbReference>
<dbReference type="RefSeq" id="WP_349660975.1">
    <property type="nucleotide sequence ID" value="NZ_JBEGDG010000015.1"/>
</dbReference>